<name>A0ABW3M4A4_9GAMM</name>
<keyword evidence="1" id="KW-0472">Membrane</keyword>
<proteinExistence type="predicted"/>
<protein>
    <submittedName>
        <fullName evidence="2">Uncharacterized protein</fullName>
    </submittedName>
</protein>
<evidence type="ECO:0000313" key="2">
    <source>
        <dbReference type="EMBL" id="MFD1043885.1"/>
    </source>
</evidence>
<feature type="transmembrane region" description="Helical" evidence="1">
    <location>
        <begin position="6"/>
        <end position="21"/>
    </location>
</feature>
<gene>
    <name evidence="2" type="ORF">ACFQ2N_16150</name>
</gene>
<evidence type="ECO:0000313" key="3">
    <source>
        <dbReference type="Proteomes" id="UP001597033"/>
    </source>
</evidence>
<dbReference type="EMBL" id="JBHTKN010000015">
    <property type="protein sequence ID" value="MFD1043885.1"/>
    <property type="molecule type" value="Genomic_DNA"/>
</dbReference>
<accession>A0ABW3M4A4</accession>
<keyword evidence="3" id="KW-1185">Reference proteome</keyword>
<dbReference type="Proteomes" id="UP001597033">
    <property type="component" value="Unassembled WGS sequence"/>
</dbReference>
<dbReference type="RefSeq" id="WP_162378292.1">
    <property type="nucleotide sequence ID" value="NZ_JBHTKN010000015.1"/>
</dbReference>
<sequence length="59" mass="6510">MYFLEVALFVAGLILLVVGYRKSHRNLMLCAAITLFLSAALPSAISGFWEGYTEARSAR</sequence>
<keyword evidence="1" id="KW-1133">Transmembrane helix</keyword>
<keyword evidence="1" id="KW-0812">Transmembrane</keyword>
<evidence type="ECO:0000256" key="1">
    <source>
        <dbReference type="SAM" id="Phobius"/>
    </source>
</evidence>
<comment type="caution">
    <text evidence="2">The sequence shown here is derived from an EMBL/GenBank/DDBJ whole genome shotgun (WGS) entry which is preliminary data.</text>
</comment>
<feature type="transmembrane region" description="Helical" evidence="1">
    <location>
        <begin position="28"/>
        <end position="49"/>
    </location>
</feature>
<organism evidence="2 3">
    <name type="scientific">Pseudoxanthomonas kaohsiungensis</name>
    <dbReference type="NCBI Taxonomy" id="283923"/>
    <lineage>
        <taxon>Bacteria</taxon>
        <taxon>Pseudomonadati</taxon>
        <taxon>Pseudomonadota</taxon>
        <taxon>Gammaproteobacteria</taxon>
        <taxon>Lysobacterales</taxon>
        <taxon>Lysobacteraceae</taxon>
        <taxon>Pseudoxanthomonas</taxon>
    </lineage>
</organism>
<reference evidence="3" key="1">
    <citation type="journal article" date="2019" name="Int. J. Syst. Evol. Microbiol.">
        <title>The Global Catalogue of Microorganisms (GCM) 10K type strain sequencing project: providing services to taxonomists for standard genome sequencing and annotation.</title>
        <authorList>
            <consortium name="The Broad Institute Genomics Platform"/>
            <consortium name="The Broad Institute Genome Sequencing Center for Infectious Disease"/>
            <person name="Wu L."/>
            <person name="Ma J."/>
        </authorList>
    </citation>
    <scope>NUCLEOTIDE SEQUENCE [LARGE SCALE GENOMIC DNA]</scope>
    <source>
        <strain evidence="3">CCUG 55854</strain>
    </source>
</reference>